<organism evidence="1 2">
    <name type="scientific">Cricetulus griseus</name>
    <name type="common">Chinese hamster</name>
    <name type="synonym">Cricetulus barabensis griseus</name>
    <dbReference type="NCBI Taxonomy" id="10029"/>
    <lineage>
        <taxon>Eukaryota</taxon>
        <taxon>Metazoa</taxon>
        <taxon>Chordata</taxon>
        <taxon>Craniata</taxon>
        <taxon>Vertebrata</taxon>
        <taxon>Euteleostomi</taxon>
        <taxon>Mammalia</taxon>
        <taxon>Eutheria</taxon>
        <taxon>Euarchontoglires</taxon>
        <taxon>Glires</taxon>
        <taxon>Rodentia</taxon>
        <taxon>Myomorpha</taxon>
        <taxon>Muroidea</taxon>
        <taxon>Cricetidae</taxon>
        <taxon>Cricetinae</taxon>
        <taxon>Cricetulus</taxon>
    </lineage>
</organism>
<dbReference type="Proteomes" id="UP000001075">
    <property type="component" value="Unassembled WGS sequence"/>
</dbReference>
<name>G3I487_CRIGR</name>
<sequence length="68" mass="7704">MDDWKLPRKLLKSMSMQALTPNVWSCVLSTSVPSQDKLHYIPIYEMGKLPAILMVYLSVVRKLTPGAI</sequence>
<evidence type="ECO:0000313" key="2">
    <source>
        <dbReference type="Proteomes" id="UP000001075"/>
    </source>
</evidence>
<evidence type="ECO:0000313" key="1">
    <source>
        <dbReference type="EMBL" id="EGW12657.1"/>
    </source>
</evidence>
<dbReference type="EMBL" id="JH001234">
    <property type="protein sequence ID" value="EGW12657.1"/>
    <property type="molecule type" value="Genomic_DNA"/>
</dbReference>
<proteinExistence type="predicted"/>
<accession>G3I487</accession>
<dbReference type="InParanoid" id="G3I487"/>
<protein>
    <submittedName>
        <fullName evidence="1">Uncharacterized protein</fullName>
    </submittedName>
</protein>
<reference evidence="2" key="1">
    <citation type="journal article" date="2011" name="Nat. Biotechnol.">
        <title>The genomic sequence of the Chinese hamster ovary (CHO)-K1 cell line.</title>
        <authorList>
            <person name="Xu X."/>
            <person name="Nagarajan H."/>
            <person name="Lewis N.E."/>
            <person name="Pan S."/>
            <person name="Cai Z."/>
            <person name="Liu X."/>
            <person name="Chen W."/>
            <person name="Xie M."/>
            <person name="Wang W."/>
            <person name="Hammond S."/>
            <person name="Andersen M.R."/>
            <person name="Neff N."/>
            <person name="Passarelli B."/>
            <person name="Koh W."/>
            <person name="Fan H.C."/>
            <person name="Wang J."/>
            <person name="Gui Y."/>
            <person name="Lee K.H."/>
            <person name="Betenbaugh M.J."/>
            <person name="Quake S.R."/>
            <person name="Famili I."/>
            <person name="Palsson B.O."/>
            <person name="Wang J."/>
        </authorList>
    </citation>
    <scope>NUCLEOTIDE SEQUENCE [LARGE SCALE GENOMIC DNA]</scope>
    <source>
        <strain evidence="2">CHO K1 cell line</strain>
    </source>
</reference>
<gene>
    <name evidence="1" type="ORF">I79_018264</name>
</gene>
<dbReference type="AlphaFoldDB" id="G3I487"/>